<feature type="binding site" evidence="11">
    <location>
        <begin position="276"/>
        <end position="277"/>
    </location>
    <ligand>
        <name>L-histidine</name>
        <dbReference type="ChEBI" id="CHEBI:57595"/>
    </ligand>
</feature>
<dbReference type="Gene3D" id="3.40.50.12590">
    <property type="match status" value="1"/>
</dbReference>
<evidence type="ECO:0000256" key="5">
    <source>
        <dbReference type="ARBA" id="ARBA00020397"/>
    </source>
</evidence>
<dbReference type="RefSeq" id="WP_243647092.1">
    <property type="nucleotide sequence ID" value="NZ_SLXK01000023.1"/>
</dbReference>
<proteinExistence type="inferred from homology"/>
<keyword evidence="8 10" id="KW-0368">Histidine biosynthesis</keyword>
<dbReference type="HAMAP" id="MF_00125">
    <property type="entry name" value="HisZ"/>
    <property type="match status" value="1"/>
</dbReference>
<protein>
    <recommendedName>
        <fullName evidence="5 10">ATP phosphoribosyltransferase regulatory subunit</fullName>
    </recommendedName>
</protein>
<feature type="binding site" evidence="11">
    <location>
        <position position="111"/>
    </location>
    <ligand>
        <name>L-histidine</name>
        <dbReference type="ChEBI" id="CHEBI:57595"/>
    </ligand>
</feature>
<feature type="binding site" evidence="11">
    <location>
        <position position="125"/>
    </location>
    <ligand>
        <name>L-histidine</name>
        <dbReference type="ChEBI" id="CHEBI:57595"/>
    </ligand>
</feature>
<dbReference type="NCBIfam" id="NF008941">
    <property type="entry name" value="PRK12292.2-4"/>
    <property type="match status" value="1"/>
</dbReference>
<dbReference type="Gene3D" id="3.30.930.10">
    <property type="entry name" value="Bira Bifunctional Protein, Domain 2"/>
    <property type="match status" value="1"/>
</dbReference>
<dbReference type="GO" id="GO:0005737">
    <property type="term" value="C:cytoplasm"/>
    <property type="evidence" value="ECO:0007669"/>
    <property type="project" value="UniProtKB-SubCell"/>
</dbReference>
<dbReference type="PANTHER" id="PTHR43707">
    <property type="entry name" value="HISTIDYL-TRNA SYNTHETASE"/>
    <property type="match status" value="1"/>
</dbReference>
<name>A0A4R2NTJ9_9BACL</name>
<evidence type="ECO:0000259" key="12">
    <source>
        <dbReference type="PROSITE" id="PS50862"/>
    </source>
</evidence>
<evidence type="ECO:0000313" key="14">
    <source>
        <dbReference type="Proteomes" id="UP000295416"/>
    </source>
</evidence>
<dbReference type="NCBIfam" id="TIGR00443">
    <property type="entry name" value="hisZ_biosyn_reg"/>
    <property type="match status" value="1"/>
</dbReference>
<evidence type="ECO:0000313" key="13">
    <source>
        <dbReference type="EMBL" id="TCP24881.1"/>
    </source>
</evidence>
<dbReference type="InterPro" id="IPR004516">
    <property type="entry name" value="HisRS/HisZ"/>
</dbReference>
<dbReference type="InterPro" id="IPR006195">
    <property type="entry name" value="aa-tRNA-synth_II"/>
</dbReference>
<dbReference type="PROSITE" id="PS50862">
    <property type="entry name" value="AA_TRNA_LIGASE_II"/>
    <property type="match status" value="1"/>
</dbReference>
<reference evidence="13 14" key="1">
    <citation type="submission" date="2019-03" db="EMBL/GenBank/DDBJ databases">
        <title>Genomic Encyclopedia of Type Strains, Phase IV (KMG-IV): sequencing the most valuable type-strain genomes for metagenomic binning, comparative biology and taxonomic classification.</title>
        <authorList>
            <person name="Goeker M."/>
        </authorList>
    </citation>
    <scope>NUCLEOTIDE SEQUENCE [LARGE SCALE GENOMIC DNA]</scope>
    <source>
        <strain evidence="13 14">DSM 19377</strain>
    </source>
</reference>
<evidence type="ECO:0000256" key="11">
    <source>
        <dbReference type="PIRSR" id="PIRSR001549-1"/>
    </source>
</evidence>
<evidence type="ECO:0000256" key="1">
    <source>
        <dbReference type="ARBA" id="ARBA00004496"/>
    </source>
</evidence>
<evidence type="ECO:0000256" key="3">
    <source>
        <dbReference type="ARBA" id="ARBA00005539"/>
    </source>
</evidence>
<feature type="binding site" evidence="11">
    <location>
        <position position="129"/>
    </location>
    <ligand>
        <name>L-histidine</name>
        <dbReference type="ChEBI" id="CHEBI:57595"/>
    </ligand>
</feature>
<dbReference type="Pfam" id="PF21996">
    <property type="entry name" value="HisZ-like"/>
    <property type="match status" value="1"/>
</dbReference>
<dbReference type="UniPathway" id="UPA00031">
    <property type="reaction ID" value="UER00006"/>
</dbReference>
<sequence>MTTPFMFEKPLGLRDTLPAVQSILNKIKQECHTEVEKWGYDFMATPALEYDDTVGRVSAITNNQLFKLLDRQGHTVVLRPDMTAPIARVAASGLKEHPLPLRLAYTAALFRAQQNEGGRPSEFEQIGAELIGDVTPYGDAEMIGLMVKLLKLSGLENISIAVGHIGFVDALLKDVAPDQDCVNKLKNFLYEKNDVGFKEYTSSLKLSKDNRKRLLTFVESRRCDNQETLAAIQELLPQPYGQKVYQDATELLRLLKVYGVSDMIDLDVTLVSHLSYYTGFVFEGYGGNGGFAVCSGGRYDELLAKFDRPAPATGFGIRLDRLMEAVGFVSKESYSTKTAVIFSPEHYAEAYYTATKMRSEGEAVVLQEQTGIADLKTYTKGFDRVLFYTENSKS</sequence>
<comment type="pathway">
    <text evidence="2 10">Amino-acid biosynthesis; L-histidine biosynthesis; L-histidine from 5-phospho-alpha-D-ribose 1-diphosphate: step 1/9.</text>
</comment>
<accession>A0A4R2NTJ9</accession>
<dbReference type="GO" id="GO:0000105">
    <property type="term" value="P:L-histidine biosynthetic process"/>
    <property type="evidence" value="ECO:0007669"/>
    <property type="project" value="UniProtKB-UniRule"/>
</dbReference>
<dbReference type="GO" id="GO:0004821">
    <property type="term" value="F:histidine-tRNA ligase activity"/>
    <property type="evidence" value="ECO:0007669"/>
    <property type="project" value="InterPro"/>
</dbReference>
<dbReference type="SUPFAM" id="SSF55681">
    <property type="entry name" value="Class II aaRS and biotin synthetases"/>
    <property type="match status" value="1"/>
</dbReference>
<comment type="caution">
    <text evidence="13">The sequence shown here is derived from an EMBL/GenBank/DDBJ whole genome shotgun (WGS) entry which is preliminary data.</text>
</comment>
<keyword evidence="7 10" id="KW-0028">Amino-acid biosynthesis</keyword>
<evidence type="ECO:0000256" key="10">
    <source>
        <dbReference type="HAMAP-Rule" id="MF_00125"/>
    </source>
</evidence>
<comment type="similarity">
    <text evidence="3 10">Belongs to the class-II aminoacyl-tRNA synthetase family. HisZ subfamily.</text>
</comment>
<evidence type="ECO:0000256" key="7">
    <source>
        <dbReference type="ARBA" id="ARBA00022605"/>
    </source>
</evidence>
<dbReference type="GO" id="GO:0006427">
    <property type="term" value="P:histidyl-tRNA aminoacylation"/>
    <property type="evidence" value="ECO:0007669"/>
    <property type="project" value="InterPro"/>
</dbReference>
<dbReference type="InterPro" id="IPR045864">
    <property type="entry name" value="aa-tRNA-synth_II/BPL/LPL"/>
</dbReference>
<evidence type="ECO:0000256" key="2">
    <source>
        <dbReference type="ARBA" id="ARBA00004667"/>
    </source>
</evidence>
<comment type="subunit">
    <text evidence="4 10">Heteromultimer composed of HisG and HisZ subunits.</text>
</comment>
<keyword evidence="13" id="KW-0808">Transferase</keyword>
<dbReference type="GO" id="GO:0140096">
    <property type="term" value="F:catalytic activity, acting on a protein"/>
    <property type="evidence" value="ECO:0007669"/>
    <property type="project" value="UniProtKB-ARBA"/>
</dbReference>
<dbReference type="AlphaFoldDB" id="A0A4R2NTJ9"/>
<dbReference type="InterPro" id="IPR053846">
    <property type="entry name" value="HisZ-C"/>
</dbReference>
<dbReference type="PIRSF" id="PIRSF001549">
    <property type="entry name" value="His-tRNA_synth"/>
    <property type="match status" value="1"/>
</dbReference>
<comment type="miscellaneous">
    <text evidence="10">This function is generally fulfilled by the C-terminal part of HisG, which is missing in some bacteria such as this one.</text>
</comment>
<dbReference type="InterPro" id="IPR041715">
    <property type="entry name" value="HisRS-like_core"/>
</dbReference>
<comment type="function">
    <text evidence="9 10">Required for the first step of histidine biosynthesis. May allow the feedback regulation of ATP phosphoribosyltransferase activity by histidine.</text>
</comment>
<feature type="domain" description="Aminoacyl-transfer RNA synthetases class-II family profile" evidence="12">
    <location>
        <begin position="36"/>
        <end position="326"/>
    </location>
</feature>
<evidence type="ECO:0000256" key="9">
    <source>
        <dbReference type="ARBA" id="ARBA00025246"/>
    </source>
</evidence>
<dbReference type="CDD" id="cd00773">
    <property type="entry name" value="HisRS-like_core"/>
    <property type="match status" value="1"/>
</dbReference>
<keyword evidence="13" id="KW-0328">Glycosyltransferase</keyword>
<feature type="binding site" evidence="11">
    <location>
        <begin position="81"/>
        <end position="83"/>
    </location>
    <ligand>
        <name>L-histidine</name>
        <dbReference type="ChEBI" id="CHEBI:57595"/>
    </ligand>
</feature>
<dbReference type="InterPro" id="IPR004517">
    <property type="entry name" value="HisZ"/>
</dbReference>
<organism evidence="13 14">
    <name type="scientific">Scopulibacillus darangshiensis</name>
    <dbReference type="NCBI Taxonomy" id="442528"/>
    <lineage>
        <taxon>Bacteria</taxon>
        <taxon>Bacillati</taxon>
        <taxon>Bacillota</taxon>
        <taxon>Bacilli</taxon>
        <taxon>Bacillales</taxon>
        <taxon>Sporolactobacillaceae</taxon>
        <taxon>Scopulibacillus</taxon>
    </lineage>
</organism>
<evidence type="ECO:0000256" key="6">
    <source>
        <dbReference type="ARBA" id="ARBA00022490"/>
    </source>
</evidence>
<dbReference type="GO" id="GO:0016757">
    <property type="term" value="F:glycosyltransferase activity"/>
    <property type="evidence" value="ECO:0007669"/>
    <property type="project" value="UniProtKB-KW"/>
</dbReference>
<keyword evidence="14" id="KW-1185">Reference proteome</keyword>
<evidence type="ECO:0000256" key="8">
    <source>
        <dbReference type="ARBA" id="ARBA00023102"/>
    </source>
</evidence>
<comment type="subcellular location">
    <subcellularLocation>
        <location evidence="1 10">Cytoplasm</location>
    </subcellularLocation>
</comment>
<keyword evidence="6 10" id="KW-0963">Cytoplasm</keyword>
<dbReference type="PANTHER" id="PTHR43707:SF1">
    <property type="entry name" value="HISTIDINE--TRNA LIGASE, MITOCHONDRIAL-RELATED"/>
    <property type="match status" value="1"/>
</dbReference>
<evidence type="ECO:0000256" key="4">
    <source>
        <dbReference type="ARBA" id="ARBA00011496"/>
    </source>
</evidence>
<dbReference type="Pfam" id="PF13393">
    <property type="entry name" value="tRNA-synt_His"/>
    <property type="match status" value="1"/>
</dbReference>
<gene>
    <name evidence="10" type="primary">hisZ</name>
    <name evidence="13" type="ORF">EV207_12354</name>
</gene>
<dbReference type="EMBL" id="SLXK01000023">
    <property type="protein sequence ID" value="TCP24881.1"/>
    <property type="molecule type" value="Genomic_DNA"/>
</dbReference>
<dbReference type="Proteomes" id="UP000295416">
    <property type="component" value="Unassembled WGS sequence"/>
</dbReference>